<keyword evidence="2" id="KW-1185">Reference proteome</keyword>
<proteinExistence type="predicted"/>
<reference evidence="1" key="1">
    <citation type="submission" date="2024-09" db="EMBL/GenBank/DDBJ databases">
        <title>Black Yeasts Isolated from many extreme environments.</title>
        <authorList>
            <person name="Coleine C."/>
            <person name="Stajich J.E."/>
            <person name="Selbmann L."/>
        </authorList>
    </citation>
    <scope>NUCLEOTIDE SEQUENCE</scope>
    <source>
        <strain evidence="1">CCFEE 5737</strain>
    </source>
</reference>
<comment type="caution">
    <text evidence="1">The sequence shown here is derived from an EMBL/GenBank/DDBJ whole genome shotgun (WGS) entry which is preliminary data.</text>
</comment>
<gene>
    <name evidence="1" type="ORF">LTS18_015095</name>
</gene>
<accession>A0ACC3DV45</accession>
<protein>
    <submittedName>
        <fullName evidence="1">Uncharacterized protein</fullName>
    </submittedName>
</protein>
<evidence type="ECO:0000313" key="2">
    <source>
        <dbReference type="Proteomes" id="UP001186974"/>
    </source>
</evidence>
<evidence type="ECO:0000313" key="1">
    <source>
        <dbReference type="EMBL" id="KAK3080584.1"/>
    </source>
</evidence>
<organism evidence="1 2">
    <name type="scientific">Coniosporium uncinatum</name>
    <dbReference type="NCBI Taxonomy" id="93489"/>
    <lineage>
        <taxon>Eukaryota</taxon>
        <taxon>Fungi</taxon>
        <taxon>Dikarya</taxon>
        <taxon>Ascomycota</taxon>
        <taxon>Pezizomycotina</taxon>
        <taxon>Dothideomycetes</taxon>
        <taxon>Dothideomycetes incertae sedis</taxon>
        <taxon>Coniosporium</taxon>
    </lineage>
</organism>
<name>A0ACC3DV45_9PEZI</name>
<dbReference type="Proteomes" id="UP001186974">
    <property type="component" value="Unassembled WGS sequence"/>
</dbReference>
<dbReference type="EMBL" id="JAWDJW010000496">
    <property type="protein sequence ID" value="KAK3080584.1"/>
    <property type="molecule type" value="Genomic_DNA"/>
</dbReference>
<feature type="non-terminal residue" evidence="1">
    <location>
        <position position="1"/>
    </location>
</feature>
<sequence>RTVGGTQQEPSDKPAAYYYPIANRPNLHVYTKTVARRITWSKSPHHKNLQANCVQIISADGTLSHICARLEVILSAGAFISPLLFEASGIGNPFTLSIHSLPLAHPLSSVGENLQDPPNTNAAYLSSRNATGYPPYVTYATAADLFGTNLSAVRDHTYASIPVYAAARSAFSSGAFSSAAQQVLLRQQADFIFKHNVAVAEILTPAMDSMLLTAFWDLLPFLRGSVHINTLEDGRPPTPAINPNSFQFEWDAILQSATVRLARRALQSTPLSGIAATEVSPGEDAVPLNVMTDRQWTKYSKRSFMPNYHPVERCAMMARELKGVVNAEARVYGTGNVRVVDAGILPYQVDGHPTSTLYGVSERVANLIKAGRGKGRGSGKEIWWEKGRGGWRTGRYFEWRS</sequence>